<feature type="region of interest" description="Disordered" evidence="1">
    <location>
        <begin position="134"/>
        <end position="168"/>
    </location>
</feature>
<reference evidence="2 3" key="1">
    <citation type="journal article" date="2017" name="Int. J. Syst. Evol. Microbiol.">
        <title>Ramlibacter alkalitolerans sp. nov., alkali-tolerant bacterium isolated from soil of ginseng.</title>
        <authorList>
            <person name="Lee D.H."/>
            <person name="Cha C.J."/>
        </authorList>
    </citation>
    <scope>NUCLEOTIDE SEQUENCE [LARGE SCALE GENOMIC DNA]</scope>
    <source>
        <strain evidence="2 3">KACC 19305</strain>
    </source>
</reference>
<accession>A0ABS1JPZ9</accession>
<name>A0ABS1JPZ9_9BURK</name>
<dbReference type="RefSeq" id="WP_201690463.1">
    <property type="nucleotide sequence ID" value="NZ_JAEQND010000007.1"/>
</dbReference>
<gene>
    <name evidence="2" type="ORF">JI746_14335</name>
</gene>
<dbReference type="EMBL" id="JAEQND010000007">
    <property type="protein sequence ID" value="MBL0426288.1"/>
    <property type="molecule type" value="Genomic_DNA"/>
</dbReference>
<keyword evidence="3" id="KW-1185">Reference proteome</keyword>
<evidence type="ECO:0000313" key="2">
    <source>
        <dbReference type="EMBL" id="MBL0426288.1"/>
    </source>
</evidence>
<comment type="caution">
    <text evidence="2">The sequence shown here is derived from an EMBL/GenBank/DDBJ whole genome shotgun (WGS) entry which is preliminary data.</text>
</comment>
<dbReference type="Pfam" id="PF11749">
    <property type="entry name" value="DUF3305"/>
    <property type="match status" value="1"/>
</dbReference>
<protein>
    <submittedName>
        <fullName evidence="2">DUF3305 domain-containing protein</fullName>
    </submittedName>
</protein>
<sequence length="168" mass="19791">MRKVRTSSRWQEWRWELEDVVENEETFGAEPRLLHRDAAGERWLHPGFPVELFRTDGEGYFLNLSSPAPCFFVLWRMEEEPTVADEPIPRPIIVSLSYHDAGRWLDAQETVEQVPAPPDVVEWMRAFAEEHYVPEPRKRKRPESFRRLEDRFGQPASVSTHKKYGGEN</sequence>
<dbReference type="InterPro" id="IPR021736">
    <property type="entry name" value="DUF3305"/>
</dbReference>
<dbReference type="Proteomes" id="UP000622707">
    <property type="component" value="Unassembled WGS sequence"/>
</dbReference>
<proteinExistence type="predicted"/>
<evidence type="ECO:0000256" key="1">
    <source>
        <dbReference type="SAM" id="MobiDB-lite"/>
    </source>
</evidence>
<feature type="compositionally biased region" description="Basic and acidic residues" evidence="1">
    <location>
        <begin position="134"/>
        <end position="152"/>
    </location>
</feature>
<organism evidence="2 3">
    <name type="scientific">Ramlibacter alkalitolerans</name>
    <dbReference type="NCBI Taxonomy" id="2039631"/>
    <lineage>
        <taxon>Bacteria</taxon>
        <taxon>Pseudomonadati</taxon>
        <taxon>Pseudomonadota</taxon>
        <taxon>Betaproteobacteria</taxon>
        <taxon>Burkholderiales</taxon>
        <taxon>Comamonadaceae</taxon>
        <taxon>Ramlibacter</taxon>
    </lineage>
</organism>
<evidence type="ECO:0000313" key="3">
    <source>
        <dbReference type="Proteomes" id="UP000622707"/>
    </source>
</evidence>